<dbReference type="InterPro" id="IPR013083">
    <property type="entry name" value="Znf_RING/FYVE/PHD"/>
</dbReference>
<feature type="region of interest" description="Disordered" evidence="1">
    <location>
        <begin position="1215"/>
        <end position="1288"/>
    </location>
</feature>
<evidence type="ECO:0000256" key="1">
    <source>
        <dbReference type="SAM" id="MobiDB-lite"/>
    </source>
</evidence>
<organism evidence="2 3">
    <name type="scientific">Brassica rapa subsp. trilocularis</name>
    <dbReference type="NCBI Taxonomy" id="1813537"/>
    <lineage>
        <taxon>Eukaryota</taxon>
        <taxon>Viridiplantae</taxon>
        <taxon>Streptophyta</taxon>
        <taxon>Embryophyta</taxon>
        <taxon>Tracheophyta</taxon>
        <taxon>Spermatophyta</taxon>
        <taxon>Magnoliopsida</taxon>
        <taxon>eudicotyledons</taxon>
        <taxon>Gunneridae</taxon>
        <taxon>Pentapetalae</taxon>
        <taxon>rosids</taxon>
        <taxon>malvids</taxon>
        <taxon>Brassicales</taxon>
        <taxon>Brassicaceae</taxon>
        <taxon>Brassiceae</taxon>
        <taxon>Brassica</taxon>
    </lineage>
</organism>
<feature type="compositionally biased region" description="Polar residues" evidence="1">
    <location>
        <begin position="1092"/>
        <end position="1140"/>
    </location>
</feature>
<dbReference type="Pfam" id="PF05056">
    <property type="entry name" value="DUF674"/>
    <property type="match status" value="2"/>
</dbReference>
<proteinExistence type="predicted"/>
<dbReference type="PANTHER" id="PTHR33103:SF57">
    <property type="entry name" value="DUF674 FAMILY PROTEIN"/>
    <property type="match status" value="1"/>
</dbReference>
<evidence type="ECO:0000313" key="2">
    <source>
        <dbReference type="EMBL" id="KAG5377535.1"/>
    </source>
</evidence>
<feature type="region of interest" description="Disordered" evidence="1">
    <location>
        <begin position="1091"/>
        <end position="1162"/>
    </location>
</feature>
<evidence type="ECO:0000313" key="3">
    <source>
        <dbReference type="Proteomes" id="UP000823674"/>
    </source>
</evidence>
<dbReference type="EMBL" id="JADBGQ010000010">
    <property type="protein sequence ID" value="KAG5377535.1"/>
    <property type="molecule type" value="Genomic_DNA"/>
</dbReference>
<dbReference type="InterPro" id="IPR007750">
    <property type="entry name" value="DUF674"/>
</dbReference>
<feature type="compositionally biased region" description="Polar residues" evidence="1">
    <location>
        <begin position="1230"/>
        <end position="1267"/>
    </location>
</feature>
<keyword evidence="3" id="KW-1185">Reference proteome</keyword>
<reference evidence="2 3" key="1">
    <citation type="submission" date="2021-03" db="EMBL/GenBank/DDBJ databases">
        <authorList>
            <person name="King G.J."/>
            <person name="Bancroft I."/>
            <person name="Baten A."/>
            <person name="Bloomfield J."/>
            <person name="Borpatragohain P."/>
            <person name="He Z."/>
            <person name="Irish N."/>
            <person name="Irwin J."/>
            <person name="Liu K."/>
            <person name="Mauleon R.P."/>
            <person name="Moore J."/>
            <person name="Morris R."/>
            <person name="Ostergaard L."/>
            <person name="Wang B."/>
            <person name="Wells R."/>
        </authorList>
    </citation>
    <scope>NUCLEOTIDE SEQUENCE [LARGE SCALE GENOMIC DNA]</scope>
    <source>
        <strain evidence="2">R-o-18</strain>
        <tissue evidence="2">Leaf</tissue>
    </source>
</reference>
<evidence type="ECO:0008006" key="4">
    <source>
        <dbReference type="Google" id="ProtNLM"/>
    </source>
</evidence>
<protein>
    <recommendedName>
        <fullName evidence="4">RING-type domain-containing protein</fullName>
    </recommendedName>
</protein>
<sequence>MCDDLEKPVISLKLLIDAKKNKVVFAEAGADFVNILFSFLTLPMGTIVRLLEMHQKSKSVPIGCFNNIYASVASMAMKHFSTEASKQMLLYPGSLNHDKCQKTKLRIDDTQATKCFMCPMFVRSGQCSKGYSNFNTSRCSCGNLMSEVIQFQGEGGRASAGVFVRSASFMITDDLKVEVHSVLSTLKVLKEHGYAADCDKLVATLLECLFTSDTPLTDTFLKKKSSVCIKRMLSPPALSNEEEEGESESKGDQTITLNAYVRKKEGNIMYVECGEDFVDLLFTFLALPLEAVWGISGKGIILGCVGNLCKSFKELSADDSGREAKCVIPHYYKCDQKQLLLDAVTTHKPPTYYRFVSFSANHFREYCLSDKSDKRLVYAWDKLLPVTCIDPKSEGNNKTADQSSGFVKKGTKFMVTDDLIITPSNAASVLGMLKDKQISLEDVECRVISMKQEEVIRLLRASLVTFSALSTGLLAMESDSTSAPEKEPKITLRLIIDEEKNKVVLAEACRDFVDVLFSLMTLPMGTIVGLLKKHQNSEIGCFSNLYKSVADMSIDSFMTGACKQMLLNPRSVKEAYCKRLKLNLNPTDDHLKYFKCPSFSSCHMCSDFSGSDCACGRLMIHEIELTEEEEDEIQNDVDGVFVSGRSSFIITDDLKVSVDSTGLVLKTLNSLGCSDVSNLGEQLLDIGLNEIMYLLECVFSSNTPLTDALLKKESTQDMTNMHKLSTPSCLETKTDVSESEFTIDAIVRKQDMKILYVECGEDFVDLLFSFLAVPLEYVCATSLGCIGNLRGSFKDLTVVDKRKEGLASECVLLPHYYKLQKQLSVITTEEAPVYYRYRNSNPRQPDYSLTTDYDRTPLYRKDRIVQVTVIDPKSHGRVHRHQSENGSGFVKRGTRFTVSDDLMITPRGCLSTSMCFLKKYEIKADDVDVQVIRICEEEIIGQIRNEEVFPFASVGDPPLDKKRSRARDLSSIYLSRTYRKNEARERENMLQIRLRRDSPTESGSGARASPTDTVTVACPDHLVLADLPVAKGIGSVTPTSIIKPVGRRSRRQLGERVHFCVRCDFPIAIYGRLNPCDHAFCLECARNDGNESDVQSTKLQSSASGSTLRGPLRSQQQPLLHRSASLSKPQSGFGQLQSYPAETDNSRPPGFETASPKPGIRFPDYPPPINMMQPPSMPIPMNQNPGLPQQFGFPPYPTTDGSSQQFYSGPPFEMARPEGSGGSEQGSALGYQQQPAPMMNLSFQGSYPPQSSWNAGMAPPQTTQQVNRGRDGQGFGWQQENRDGFGQE</sequence>
<dbReference type="PANTHER" id="PTHR33103">
    <property type="entry name" value="OS01G0153900 PROTEIN"/>
    <property type="match status" value="1"/>
</dbReference>
<dbReference type="Proteomes" id="UP000823674">
    <property type="component" value="Chromosome A10"/>
</dbReference>
<comment type="caution">
    <text evidence="2">The sequence shown here is derived from an EMBL/GenBank/DDBJ whole genome shotgun (WGS) entry which is preliminary data.</text>
</comment>
<accession>A0ABQ7KSX3</accession>
<dbReference type="Gene3D" id="3.30.40.10">
    <property type="entry name" value="Zinc/RING finger domain, C3HC4 (zinc finger)"/>
    <property type="match status" value="1"/>
</dbReference>
<gene>
    <name evidence="2" type="primary">A10p040920.1_BraROA</name>
    <name evidence="2" type="ORF">IGI04_042131</name>
</gene>
<name>A0ABQ7KSX3_BRACM</name>